<comment type="caution">
    <text evidence="1">The sequence shown here is derived from an EMBL/GenBank/DDBJ whole genome shotgun (WGS) entry which is preliminary data.</text>
</comment>
<proteinExistence type="predicted"/>
<organism evidence="1 2">
    <name type="scientific">Portunus trituberculatus</name>
    <name type="common">Swimming crab</name>
    <name type="synonym">Neptunus trituberculatus</name>
    <dbReference type="NCBI Taxonomy" id="210409"/>
    <lineage>
        <taxon>Eukaryota</taxon>
        <taxon>Metazoa</taxon>
        <taxon>Ecdysozoa</taxon>
        <taxon>Arthropoda</taxon>
        <taxon>Crustacea</taxon>
        <taxon>Multicrustacea</taxon>
        <taxon>Malacostraca</taxon>
        <taxon>Eumalacostraca</taxon>
        <taxon>Eucarida</taxon>
        <taxon>Decapoda</taxon>
        <taxon>Pleocyemata</taxon>
        <taxon>Brachyura</taxon>
        <taxon>Eubrachyura</taxon>
        <taxon>Portunoidea</taxon>
        <taxon>Portunidae</taxon>
        <taxon>Portuninae</taxon>
        <taxon>Portunus</taxon>
    </lineage>
</organism>
<dbReference type="AlphaFoldDB" id="A0A5B7D011"/>
<reference evidence="1 2" key="1">
    <citation type="submission" date="2019-05" db="EMBL/GenBank/DDBJ databases">
        <title>Another draft genome of Portunus trituberculatus and its Hox gene families provides insights of decapod evolution.</title>
        <authorList>
            <person name="Jeong J.-H."/>
            <person name="Song I."/>
            <person name="Kim S."/>
            <person name="Choi T."/>
            <person name="Kim D."/>
            <person name="Ryu S."/>
            <person name="Kim W."/>
        </authorList>
    </citation>
    <scope>NUCLEOTIDE SEQUENCE [LARGE SCALE GENOMIC DNA]</scope>
    <source>
        <tissue evidence="1">Muscle</tissue>
    </source>
</reference>
<keyword evidence="2" id="KW-1185">Reference proteome</keyword>
<name>A0A5B7D011_PORTR</name>
<gene>
    <name evidence="1" type="ORF">E2C01_008150</name>
</gene>
<sequence length="95" mass="10873">MAYENNRGRRAKRVDERALLLTPITFSSADRTIATFSRKPASQPSTVTQTPHCQTLHLTSTIVNPFNTGTQFYLEICVRLDHFTDIMEGLWRSED</sequence>
<protein>
    <submittedName>
        <fullName evidence="1">Uncharacterized protein</fullName>
    </submittedName>
</protein>
<evidence type="ECO:0000313" key="2">
    <source>
        <dbReference type="Proteomes" id="UP000324222"/>
    </source>
</evidence>
<dbReference type="Proteomes" id="UP000324222">
    <property type="component" value="Unassembled WGS sequence"/>
</dbReference>
<dbReference type="EMBL" id="VSRR010000421">
    <property type="protein sequence ID" value="MPC15362.1"/>
    <property type="molecule type" value="Genomic_DNA"/>
</dbReference>
<evidence type="ECO:0000313" key="1">
    <source>
        <dbReference type="EMBL" id="MPC15362.1"/>
    </source>
</evidence>
<accession>A0A5B7D011</accession>